<reference evidence="4" key="1">
    <citation type="submission" date="2016-11" db="UniProtKB">
        <authorList>
            <consortium name="WormBaseParasite"/>
        </authorList>
    </citation>
    <scope>IDENTIFICATION</scope>
</reference>
<dbReference type="WBParaSite" id="MhA1_Contig1831.frz3.gene8">
    <property type="protein sequence ID" value="MhA1_Contig1831.frz3.gene8"/>
    <property type="gene ID" value="MhA1_Contig1831.frz3.gene8"/>
</dbReference>
<feature type="region of interest" description="Disordered" evidence="2">
    <location>
        <begin position="158"/>
        <end position="187"/>
    </location>
</feature>
<feature type="coiled-coil region" evidence="1">
    <location>
        <begin position="94"/>
        <end position="121"/>
    </location>
</feature>
<sequence length="187" mass="22550">MKQIKNKIDYNDNLILFFYSCIQSELEEKVNEFHKIMRQKLHREYLIKLFVKYEDIIERTNKNIKEFNTLKDLIKNVEDDVLINLTNLNSNAFFENVKIKLNEMSKNKEIQEIEKNDIQSKSRTKDIILNENDEDYFKNKINYDLKLDSTDSEKINFENEKEIENQSNKNKEELNQSKNITKGNIER</sequence>
<evidence type="ECO:0000256" key="1">
    <source>
        <dbReference type="SAM" id="Coils"/>
    </source>
</evidence>
<evidence type="ECO:0000313" key="3">
    <source>
        <dbReference type="Proteomes" id="UP000095281"/>
    </source>
</evidence>
<evidence type="ECO:0000256" key="2">
    <source>
        <dbReference type="SAM" id="MobiDB-lite"/>
    </source>
</evidence>
<dbReference type="Proteomes" id="UP000095281">
    <property type="component" value="Unplaced"/>
</dbReference>
<proteinExistence type="predicted"/>
<keyword evidence="3" id="KW-1185">Reference proteome</keyword>
<keyword evidence="1" id="KW-0175">Coiled coil</keyword>
<evidence type="ECO:0000313" key="4">
    <source>
        <dbReference type="WBParaSite" id="MhA1_Contig1831.frz3.gene8"/>
    </source>
</evidence>
<name>A0A1I8BC79_MELHA</name>
<dbReference type="AlphaFoldDB" id="A0A1I8BC79"/>
<feature type="compositionally biased region" description="Polar residues" evidence="2">
    <location>
        <begin position="176"/>
        <end position="187"/>
    </location>
</feature>
<protein>
    <submittedName>
        <fullName evidence="4">Uncharacterized protein</fullName>
    </submittedName>
</protein>
<accession>A0A1I8BC79</accession>
<feature type="compositionally biased region" description="Basic and acidic residues" evidence="2">
    <location>
        <begin position="158"/>
        <end position="175"/>
    </location>
</feature>
<organism evidence="3 4">
    <name type="scientific">Meloidogyne hapla</name>
    <name type="common">Root-knot nematode worm</name>
    <dbReference type="NCBI Taxonomy" id="6305"/>
    <lineage>
        <taxon>Eukaryota</taxon>
        <taxon>Metazoa</taxon>
        <taxon>Ecdysozoa</taxon>
        <taxon>Nematoda</taxon>
        <taxon>Chromadorea</taxon>
        <taxon>Rhabditida</taxon>
        <taxon>Tylenchina</taxon>
        <taxon>Tylenchomorpha</taxon>
        <taxon>Tylenchoidea</taxon>
        <taxon>Meloidogynidae</taxon>
        <taxon>Meloidogyninae</taxon>
        <taxon>Meloidogyne</taxon>
    </lineage>
</organism>